<evidence type="ECO:0000313" key="5">
    <source>
        <dbReference type="Proteomes" id="UP000053342"/>
    </source>
</evidence>
<keyword evidence="3" id="KW-0560">Oxidoreductase</keyword>
<evidence type="ECO:0000313" key="4">
    <source>
        <dbReference type="EMBL" id="KIW39969.1"/>
    </source>
</evidence>
<dbReference type="GO" id="GO:0016491">
    <property type="term" value="F:oxidoreductase activity"/>
    <property type="evidence" value="ECO:0007669"/>
    <property type="project" value="UniProtKB-KW"/>
</dbReference>
<dbReference type="InterPro" id="IPR052178">
    <property type="entry name" value="Sec_Metab_Biosynth_SDR"/>
</dbReference>
<dbReference type="AlphaFoldDB" id="A0A0D2DWU5"/>
<evidence type="ECO:0000256" key="2">
    <source>
        <dbReference type="ARBA" id="ARBA00022857"/>
    </source>
</evidence>
<name>A0A0D2DWU5_9EURO</name>
<dbReference type="STRING" id="215243.A0A0D2DWU5"/>
<dbReference type="HOGENOM" id="CLU_010194_8_0_1"/>
<accession>A0A0D2DWU5</accession>
<dbReference type="VEuPathDB" id="FungiDB:PV06_08528"/>
<keyword evidence="2" id="KW-0521">NADP</keyword>
<proteinExistence type="inferred from homology"/>
<reference evidence="4 5" key="1">
    <citation type="submission" date="2015-01" db="EMBL/GenBank/DDBJ databases">
        <title>The Genome Sequence of Exophiala oligosperma CBS72588.</title>
        <authorList>
            <consortium name="The Broad Institute Genomics Platform"/>
            <person name="Cuomo C."/>
            <person name="de Hoog S."/>
            <person name="Gorbushina A."/>
            <person name="Stielow B."/>
            <person name="Teixiera M."/>
            <person name="Abouelleil A."/>
            <person name="Chapman S.B."/>
            <person name="Priest M."/>
            <person name="Young S.K."/>
            <person name="Wortman J."/>
            <person name="Nusbaum C."/>
            <person name="Birren B."/>
        </authorList>
    </citation>
    <scope>NUCLEOTIDE SEQUENCE [LARGE SCALE GENOMIC DNA]</scope>
    <source>
        <strain evidence="4 5">CBS 72588</strain>
    </source>
</reference>
<dbReference type="CDD" id="cd05233">
    <property type="entry name" value="SDR_c"/>
    <property type="match status" value="1"/>
</dbReference>
<evidence type="ECO:0000256" key="3">
    <source>
        <dbReference type="ARBA" id="ARBA00023002"/>
    </source>
</evidence>
<dbReference type="EMBL" id="KN847339">
    <property type="protein sequence ID" value="KIW39969.1"/>
    <property type="molecule type" value="Genomic_DNA"/>
</dbReference>
<dbReference type="SUPFAM" id="SSF51735">
    <property type="entry name" value="NAD(P)-binding Rossmann-fold domains"/>
    <property type="match status" value="1"/>
</dbReference>
<sequence length="307" mass="33761">MADVRLTALNDFTTTIHQSVPPDLNPDKVVLPVGFTVCVMGASRGIGEHIAYAYARAGASRIVISSRSERDLETVARKISELNRDVQVDVVECDVSKSESVAALAEYVRTRCGRRLDVLVFNAGYAGPVTTRMDRGEPEWVRRAFEVNAMGTYLAAHHLVPILLESSSSPPPNKAPKGFIAVGSFAGCIRRGPIANTGYTVSKMAQIRLVEYLDEQFGRDGLVSLVLHPGAVATKMAEGNTPEEFLPYLTDDVDLCGAVCVWLSKQLKNVDWLSGRLISATWDMVELMSKEDQIRERDLLKFVMLTE</sequence>
<comment type="similarity">
    <text evidence="1">Belongs to the short-chain dehydrogenases/reductases (SDR) family.</text>
</comment>
<dbReference type="RefSeq" id="XP_016260185.1">
    <property type="nucleotide sequence ID" value="XM_016409877.1"/>
</dbReference>
<organism evidence="4 5">
    <name type="scientific">Exophiala oligosperma</name>
    <dbReference type="NCBI Taxonomy" id="215243"/>
    <lineage>
        <taxon>Eukaryota</taxon>
        <taxon>Fungi</taxon>
        <taxon>Dikarya</taxon>
        <taxon>Ascomycota</taxon>
        <taxon>Pezizomycotina</taxon>
        <taxon>Eurotiomycetes</taxon>
        <taxon>Chaetothyriomycetidae</taxon>
        <taxon>Chaetothyriales</taxon>
        <taxon>Herpotrichiellaceae</taxon>
        <taxon>Exophiala</taxon>
    </lineage>
</organism>
<dbReference type="InterPro" id="IPR002347">
    <property type="entry name" value="SDR_fam"/>
</dbReference>
<dbReference type="PRINTS" id="PR00081">
    <property type="entry name" value="GDHRDH"/>
</dbReference>
<evidence type="ECO:0000256" key="1">
    <source>
        <dbReference type="ARBA" id="ARBA00006484"/>
    </source>
</evidence>
<gene>
    <name evidence="4" type="ORF">PV06_08528</name>
</gene>
<dbReference type="Gene3D" id="3.40.50.720">
    <property type="entry name" value="NAD(P)-binding Rossmann-like Domain"/>
    <property type="match status" value="1"/>
</dbReference>
<dbReference type="GeneID" id="27360602"/>
<protein>
    <submittedName>
        <fullName evidence="4">Uncharacterized protein</fullName>
    </submittedName>
</protein>
<dbReference type="PANTHER" id="PTHR43618:SF8">
    <property type="entry name" value="7ALPHA-HYDROXYSTEROID DEHYDROGENASE"/>
    <property type="match status" value="1"/>
</dbReference>
<dbReference type="InterPro" id="IPR036291">
    <property type="entry name" value="NAD(P)-bd_dom_sf"/>
</dbReference>
<keyword evidence="5" id="KW-1185">Reference proteome</keyword>
<dbReference type="Pfam" id="PF00106">
    <property type="entry name" value="adh_short"/>
    <property type="match status" value="1"/>
</dbReference>
<dbReference type="Proteomes" id="UP000053342">
    <property type="component" value="Unassembled WGS sequence"/>
</dbReference>
<dbReference type="PANTHER" id="PTHR43618">
    <property type="entry name" value="7-ALPHA-HYDROXYSTEROID DEHYDROGENASE"/>
    <property type="match status" value="1"/>
</dbReference>
<dbReference type="OrthoDB" id="1933717at2759"/>